<gene>
    <name evidence="2" type="ORF">BO82DRAFT_348972</name>
</gene>
<dbReference type="EMBL" id="KZ821784">
    <property type="protein sequence ID" value="PYH75587.1"/>
    <property type="molecule type" value="Genomic_DNA"/>
</dbReference>
<dbReference type="RefSeq" id="XP_025485787.1">
    <property type="nucleotide sequence ID" value="XM_025633854.1"/>
</dbReference>
<sequence>MQLSGWLSFLVGCSLLTAVAGQRDRCYEIRDYGRSGRCHRYRDGYRFYQRGNCDYDRRCCQGYCIDDRHSDAGAGGMLELAL</sequence>
<keyword evidence="1" id="KW-0732">Signal</keyword>
<protein>
    <submittedName>
        <fullName evidence="2">Uncharacterized protein</fullName>
    </submittedName>
</protein>
<feature type="chain" id="PRO_5016283771" evidence="1">
    <location>
        <begin position="22"/>
        <end position="82"/>
    </location>
</feature>
<name>A0A319BTD3_9EURO</name>
<organism evidence="2 3">
    <name type="scientific">Aspergillus uvarum CBS 121591</name>
    <dbReference type="NCBI Taxonomy" id="1448315"/>
    <lineage>
        <taxon>Eukaryota</taxon>
        <taxon>Fungi</taxon>
        <taxon>Dikarya</taxon>
        <taxon>Ascomycota</taxon>
        <taxon>Pezizomycotina</taxon>
        <taxon>Eurotiomycetes</taxon>
        <taxon>Eurotiomycetidae</taxon>
        <taxon>Eurotiales</taxon>
        <taxon>Aspergillaceae</taxon>
        <taxon>Aspergillus</taxon>
        <taxon>Aspergillus subgen. Circumdati</taxon>
    </lineage>
</organism>
<dbReference type="AlphaFoldDB" id="A0A319BTD3"/>
<reference evidence="2 3" key="1">
    <citation type="submission" date="2016-12" db="EMBL/GenBank/DDBJ databases">
        <title>The genomes of Aspergillus section Nigri reveals drivers in fungal speciation.</title>
        <authorList>
            <consortium name="DOE Joint Genome Institute"/>
            <person name="Vesth T.C."/>
            <person name="Nybo J."/>
            <person name="Theobald S."/>
            <person name="Brandl J."/>
            <person name="Frisvad J.C."/>
            <person name="Nielsen K.F."/>
            <person name="Lyhne E.K."/>
            <person name="Kogle M.E."/>
            <person name="Kuo A."/>
            <person name="Riley R."/>
            <person name="Clum A."/>
            <person name="Nolan M."/>
            <person name="Lipzen A."/>
            <person name="Salamov A."/>
            <person name="Henrissat B."/>
            <person name="Wiebenga A."/>
            <person name="De Vries R.P."/>
            <person name="Grigoriev I.V."/>
            <person name="Mortensen U.H."/>
            <person name="Andersen M.R."/>
            <person name="Baker S.E."/>
        </authorList>
    </citation>
    <scope>NUCLEOTIDE SEQUENCE [LARGE SCALE GENOMIC DNA]</scope>
    <source>
        <strain evidence="2 3">CBS 121591</strain>
    </source>
</reference>
<feature type="signal peptide" evidence="1">
    <location>
        <begin position="1"/>
        <end position="21"/>
    </location>
</feature>
<dbReference type="VEuPathDB" id="FungiDB:BO82DRAFT_348972"/>
<evidence type="ECO:0000313" key="3">
    <source>
        <dbReference type="Proteomes" id="UP000248340"/>
    </source>
</evidence>
<dbReference type="GeneID" id="37136595"/>
<evidence type="ECO:0000313" key="2">
    <source>
        <dbReference type="EMBL" id="PYH75587.1"/>
    </source>
</evidence>
<evidence type="ECO:0000256" key="1">
    <source>
        <dbReference type="SAM" id="SignalP"/>
    </source>
</evidence>
<proteinExistence type="predicted"/>
<accession>A0A319BTD3</accession>
<keyword evidence="3" id="KW-1185">Reference proteome</keyword>
<dbReference type="Proteomes" id="UP000248340">
    <property type="component" value="Unassembled WGS sequence"/>
</dbReference>